<dbReference type="GO" id="GO:0005634">
    <property type="term" value="C:nucleus"/>
    <property type="evidence" value="ECO:0007669"/>
    <property type="project" value="UniProtKB-SubCell"/>
</dbReference>
<evidence type="ECO:0000259" key="4">
    <source>
        <dbReference type="PROSITE" id="PS50960"/>
    </source>
</evidence>
<organism evidence="5">
    <name type="scientific">Cuerna arida</name>
    <dbReference type="NCBI Taxonomy" id="1464854"/>
    <lineage>
        <taxon>Eukaryota</taxon>
        <taxon>Metazoa</taxon>
        <taxon>Ecdysozoa</taxon>
        <taxon>Arthropoda</taxon>
        <taxon>Hexapoda</taxon>
        <taxon>Insecta</taxon>
        <taxon>Pterygota</taxon>
        <taxon>Neoptera</taxon>
        <taxon>Paraneoptera</taxon>
        <taxon>Hemiptera</taxon>
        <taxon>Auchenorrhyncha</taxon>
        <taxon>Membracoidea</taxon>
        <taxon>Cicadellidae</taxon>
        <taxon>Cicadellinae</taxon>
        <taxon>Proconiini</taxon>
        <taxon>Cuerna</taxon>
    </lineage>
</organism>
<dbReference type="GO" id="GO:0003677">
    <property type="term" value="F:DNA binding"/>
    <property type="evidence" value="ECO:0007669"/>
    <property type="project" value="UniProtKB-UniRule"/>
</dbReference>
<dbReference type="EMBL" id="GECZ01022940">
    <property type="protein sequence ID" value="JAS46829.1"/>
    <property type="molecule type" value="Transcribed_RNA"/>
</dbReference>
<reference evidence="5" key="1">
    <citation type="submission" date="2015-11" db="EMBL/GenBank/DDBJ databases">
        <title>De novo transcriptome assembly of four potential Pierce s Disease insect vectors from Arizona vineyards.</title>
        <authorList>
            <person name="Tassone E.E."/>
        </authorList>
    </citation>
    <scope>NUCLEOTIDE SEQUENCE</scope>
</reference>
<feature type="non-terminal residue" evidence="5">
    <location>
        <position position="159"/>
    </location>
</feature>
<dbReference type="PROSITE" id="PS50960">
    <property type="entry name" value="HTH_PSQ"/>
    <property type="match status" value="1"/>
</dbReference>
<protein>
    <recommendedName>
        <fullName evidence="4">HTH psq-type domain-containing protein</fullName>
    </recommendedName>
</protein>
<dbReference type="Gene3D" id="1.10.10.60">
    <property type="entry name" value="Homeodomain-like"/>
    <property type="match status" value="1"/>
</dbReference>
<comment type="subcellular location">
    <subcellularLocation>
        <location evidence="1 2">Nucleus</location>
    </subcellularLocation>
</comment>
<dbReference type="InterPro" id="IPR009057">
    <property type="entry name" value="Homeodomain-like_sf"/>
</dbReference>
<proteinExistence type="predicted"/>
<evidence type="ECO:0000256" key="1">
    <source>
        <dbReference type="ARBA" id="ARBA00004123"/>
    </source>
</evidence>
<feature type="domain" description="HTH psq-type" evidence="4">
    <location>
        <begin position="6"/>
        <end position="58"/>
    </location>
</feature>
<dbReference type="InterPro" id="IPR007889">
    <property type="entry name" value="HTH_Psq"/>
</dbReference>
<evidence type="ECO:0000256" key="2">
    <source>
        <dbReference type="PROSITE-ProRule" id="PRU00320"/>
    </source>
</evidence>
<sequence length="159" mass="17806">MQQKELPMKKKRKQYSDEDLNKAVHAINSGALNVANASRLFGIPHTTLSDHRKKRGQWQVRRVLQTSVKETKRTIYSDHKLKGAVQAIKFGKSVHSAVKELGTPYSTPRSEMVGTFHPPKYAQVMQSGTPSSTPRSEMVGSYSHPKSKQVKELGTPYST</sequence>
<dbReference type="Pfam" id="PF05225">
    <property type="entry name" value="HTH_psq"/>
    <property type="match status" value="1"/>
</dbReference>
<evidence type="ECO:0000313" key="5">
    <source>
        <dbReference type="EMBL" id="JAS46829.1"/>
    </source>
</evidence>
<accession>A0A1B6F9C8</accession>
<feature type="compositionally biased region" description="Polar residues" evidence="3">
    <location>
        <begin position="124"/>
        <end position="135"/>
    </location>
</feature>
<feature type="DNA-binding region" description="H-T-H motif" evidence="2">
    <location>
        <begin position="34"/>
        <end position="54"/>
    </location>
</feature>
<keyword evidence="2" id="KW-0539">Nucleus</keyword>
<keyword evidence="2" id="KW-0238">DNA-binding</keyword>
<name>A0A1B6F9C8_9HEMI</name>
<dbReference type="SUPFAM" id="SSF46689">
    <property type="entry name" value="Homeodomain-like"/>
    <property type="match status" value="1"/>
</dbReference>
<feature type="region of interest" description="Disordered" evidence="3">
    <location>
        <begin position="121"/>
        <end position="159"/>
    </location>
</feature>
<dbReference type="AlphaFoldDB" id="A0A1B6F9C8"/>
<evidence type="ECO:0000256" key="3">
    <source>
        <dbReference type="SAM" id="MobiDB-lite"/>
    </source>
</evidence>
<gene>
    <name evidence="5" type="ORF">g.25389</name>
</gene>